<dbReference type="PANTHER" id="PTHR43027:SF2">
    <property type="entry name" value="TRANSPORT PERMEASE PROTEIN"/>
    <property type="match status" value="1"/>
</dbReference>
<dbReference type="AlphaFoldDB" id="A0A6I8LT72"/>
<dbReference type="GO" id="GO:0046677">
    <property type="term" value="P:response to antibiotic"/>
    <property type="evidence" value="ECO:0007669"/>
    <property type="project" value="UniProtKB-KW"/>
</dbReference>
<dbReference type="InterPro" id="IPR013525">
    <property type="entry name" value="ABC2_TM"/>
</dbReference>
<feature type="transmembrane region" description="Helical" evidence="6">
    <location>
        <begin position="168"/>
        <end position="187"/>
    </location>
</feature>
<proteinExistence type="inferred from homology"/>
<dbReference type="PANTHER" id="PTHR43027">
    <property type="entry name" value="DOXORUBICIN RESISTANCE ABC TRANSPORTER PERMEASE PROTEIN DRRC-RELATED"/>
    <property type="match status" value="1"/>
</dbReference>
<dbReference type="EMBL" id="CABVGP010000002">
    <property type="protein sequence ID" value="VVJ21154.1"/>
    <property type="molecule type" value="Genomic_DNA"/>
</dbReference>
<evidence type="ECO:0000313" key="9">
    <source>
        <dbReference type="Proteomes" id="UP000399805"/>
    </source>
</evidence>
<evidence type="ECO:0000313" key="8">
    <source>
        <dbReference type="EMBL" id="VVJ21154.1"/>
    </source>
</evidence>
<evidence type="ECO:0000256" key="6">
    <source>
        <dbReference type="RuleBase" id="RU361157"/>
    </source>
</evidence>
<feature type="transmembrane region" description="Helical" evidence="6">
    <location>
        <begin position="140"/>
        <end position="161"/>
    </location>
</feature>
<comment type="similarity">
    <text evidence="6">Belongs to the ABC-2 integral membrane protein family.</text>
</comment>
<dbReference type="PRINTS" id="PR00164">
    <property type="entry name" value="ABC2TRNSPORT"/>
</dbReference>
<dbReference type="PIRSF" id="PIRSF006648">
    <property type="entry name" value="DrrB"/>
    <property type="match status" value="1"/>
</dbReference>
<feature type="transmembrane region" description="Helical" evidence="6">
    <location>
        <begin position="107"/>
        <end position="128"/>
    </location>
</feature>
<protein>
    <recommendedName>
        <fullName evidence="6">Transport permease protein</fullName>
    </recommendedName>
</protein>
<sequence>MSVLTKLTAAEAKVFLRDPGAPAIVVGIPLALLLVFGLLPGANEPDPKYGGHSALATVIAPMAVTILLAMLALTLFPNTMATYREKGLLKRLSASPVPPSRLLTAQLLVNLAAAVVVVLLVAGVGRLVLGIPLPGNPGGFLLSIVLGALALFSVGLLVAALAPTGRAASGIGSALFFPMLALGGVWVPKEQLPVFLQHVADVLPLGATLNALRATWAGDAPELLQLGAMAAFAVVCTTVAVRVFRWE</sequence>
<keyword evidence="2 6" id="KW-0812">Transmembrane</keyword>
<dbReference type="PROSITE" id="PS51012">
    <property type="entry name" value="ABC_TM2"/>
    <property type="match status" value="1"/>
</dbReference>
<keyword evidence="6" id="KW-0813">Transport</keyword>
<evidence type="ECO:0000259" key="7">
    <source>
        <dbReference type="PROSITE" id="PS51012"/>
    </source>
</evidence>
<comment type="subcellular location">
    <subcellularLocation>
        <location evidence="6">Cell membrane</location>
        <topology evidence="6">Multi-pass membrane protein</topology>
    </subcellularLocation>
    <subcellularLocation>
        <location evidence="1">Membrane</location>
        <topology evidence="1">Multi-pass membrane protein</topology>
    </subcellularLocation>
</comment>
<dbReference type="InterPro" id="IPR000412">
    <property type="entry name" value="ABC_2_transport"/>
</dbReference>
<keyword evidence="9" id="KW-1185">Reference proteome</keyword>
<reference evidence="8 9" key="1">
    <citation type="submission" date="2019-09" db="EMBL/GenBank/DDBJ databases">
        <authorList>
            <person name="Leyn A S."/>
        </authorList>
    </citation>
    <scope>NUCLEOTIDE SEQUENCE [LARGE SCALE GENOMIC DNA]</scope>
    <source>
        <strain evidence="8">AA231_1</strain>
    </source>
</reference>
<dbReference type="InterPro" id="IPR047817">
    <property type="entry name" value="ABC2_TM_bact-type"/>
</dbReference>
<gene>
    <name evidence="8" type="ORF">AA23TX_06175</name>
</gene>
<evidence type="ECO:0000256" key="2">
    <source>
        <dbReference type="ARBA" id="ARBA00022692"/>
    </source>
</evidence>
<name>A0A6I8LT72_9PSEU</name>
<dbReference type="Proteomes" id="UP000399805">
    <property type="component" value="Unassembled WGS sequence"/>
</dbReference>
<dbReference type="RefSeq" id="WP_155546146.1">
    <property type="nucleotide sequence ID" value="NZ_CABVGP010000002.1"/>
</dbReference>
<evidence type="ECO:0000256" key="5">
    <source>
        <dbReference type="ARBA" id="ARBA00023251"/>
    </source>
</evidence>
<feature type="domain" description="ABC transmembrane type-2" evidence="7">
    <location>
        <begin position="20"/>
        <end position="247"/>
    </location>
</feature>
<keyword evidence="4 6" id="KW-0472">Membrane</keyword>
<accession>A0A6I8LT72</accession>
<dbReference type="Pfam" id="PF01061">
    <property type="entry name" value="ABC2_membrane"/>
    <property type="match status" value="1"/>
</dbReference>
<evidence type="ECO:0000256" key="4">
    <source>
        <dbReference type="ARBA" id="ARBA00023136"/>
    </source>
</evidence>
<keyword evidence="3 6" id="KW-1133">Transmembrane helix</keyword>
<dbReference type="InterPro" id="IPR052902">
    <property type="entry name" value="ABC-2_transporter"/>
</dbReference>
<dbReference type="GO" id="GO:0043190">
    <property type="term" value="C:ATP-binding cassette (ABC) transporter complex"/>
    <property type="evidence" value="ECO:0007669"/>
    <property type="project" value="InterPro"/>
</dbReference>
<keyword evidence="6" id="KW-1003">Cell membrane</keyword>
<feature type="transmembrane region" description="Helical" evidence="6">
    <location>
        <begin position="54"/>
        <end position="76"/>
    </location>
</feature>
<keyword evidence="5" id="KW-0046">Antibiotic resistance</keyword>
<feature type="transmembrane region" description="Helical" evidence="6">
    <location>
        <begin position="21"/>
        <end position="42"/>
    </location>
</feature>
<evidence type="ECO:0000256" key="3">
    <source>
        <dbReference type="ARBA" id="ARBA00022989"/>
    </source>
</evidence>
<evidence type="ECO:0000256" key="1">
    <source>
        <dbReference type="ARBA" id="ARBA00004141"/>
    </source>
</evidence>
<feature type="transmembrane region" description="Helical" evidence="6">
    <location>
        <begin position="223"/>
        <end position="244"/>
    </location>
</feature>
<dbReference type="GO" id="GO:0140359">
    <property type="term" value="F:ABC-type transporter activity"/>
    <property type="evidence" value="ECO:0007669"/>
    <property type="project" value="InterPro"/>
</dbReference>
<organism evidence="8 9">
    <name type="scientific">Amycolatopsis camponoti</name>
    <dbReference type="NCBI Taxonomy" id="2606593"/>
    <lineage>
        <taxon>Bacteria</taxon>
        <taxon>Bacillati</taxon>
        <taxon>Actinomycetota</taxon>
        <taxon>Actinomycetes</taxon>
        <taxon>Pseudonocardiales</taxon>
        <taxon>Pseudonocardiaceae</taxon>
        <taxon>Amycolatopsis</taxon>
    </lineage>
</organism>